<keyword evidence="1 4" id="KW-0479">Metal-binding</keyword>
<reference evidence="7 8" key="1">
    <citation type="submission" date="2019-09" db="EMBL/GenBank/DDBJ databases">
        <title>A chromosome-level genome assembly of the Chinese tupelo Nyssa sinensis.</title>
        <authorList>
            <person name="Yang X."/>
            <person name="Kang M."/>
            <person name="Yang Y."/>
            <person name="Xiong H."/>
            <person name="Wang M."/>
            <person name="Zhang Z."/>
            <person name="Wang Z."/>
            <person name="Wu H."/>
            <person name="Ma T."/>
            <person name="Liu J."/>
            <person name="Xi Z."/>
        </authorList>
    </citation>
    <scope>NUCLEOTIDE SEQUENCE [LARGE SCALE GENOMIC DNA]</scope>
    <source>
        <strain evidence="7">J267</strain>
        <tissue evidence="7">Leaf</tissue>
    </source>
</reference>
<keyword evidence="8" id="KW-1185">Reference proteome</keyword>
<evidence type="ECO:0000313" key="7">
    <source>
        <dbReference type="EMBL" id="KAA8518337.1"/>
    </source>
</evidence>
<keyword evidence="2 4" id="KW-0863">Zinc-finger</keyword>
<dbReference type="InterPro" id="IPR001293">
    <property type="entry name" value="Znf_TRAF"/>
</dbReference>
<feature type="domain" description="TRAF-type" evidence="6">
    <location>
        <begin position="436"/>
        <end position="487"/>
    </location>
</feature>
<accession>A0A5J4ZM85</accession>
<feature type="region of interest" description="Disordered" evidence="5">
    <location>
        <begin position="148"/>
        <end position="194"/>
    </location>
</feature>
<dbReference type="GO" id="GO:0008270">
    <property type="term" value="F:zinc ion binding"/>
    <property type="evidence" value="ECO:0007669"/>
    <property type="project" value="UniProtKB-KW"/>
</dbReference>
<feature type="compositionally biased region" description="Low complexity" evidence="5">
    <location>
        <begin position="166"/>
        <end position="179"/>
    </location>
</feature>
<feature type="region of interest" description="Disordered" evidence="5">
    <location>
        <begin position="571"/>
        <end position="698"/>
    </location>
</feature>
<dbReference type="InterPro" id="IPR013083">
    <property type="entry name" value="Znf_RING/FYVE/PHD"/>
</dbReference>
<proteinExistence type="predicted"/>
<evidence type="ECO:0000256" key="3">
    <source>
        <dbReference type="ARBA" id="ARBA00022833"/>
    </source>
</evidence>
<gene>
    <name evidence="7" type="ORF">F0562_015780</name>
</gene>
<evidence type="ECO:0000256" key="2">
    <source>
        <dbReference type="ARBA" id="ARBA00022771"/>
    </source>
</evidence>
<dbReference type="Gene3D" id="3.30.40.10">
    <property type="entry name" value="Zinc/RING finger domain, C3HC4 (zinc finger)"/>
    <property type="match status" value="1"/>
</dbReference>
<dbReference type="OrthoDB" id="1737200at2759"/>
<sequence>MVNTISNVDPDKYSYIELLQDVGELSLPHVSAVIGFAINLHCDIPSSNDRMIALSDLDVLKMFKIYNSREINIYVTTMSAVLCHIVDVSETITVSSQSSEDEISISDSDDVYGLTFEDEAFVPLVGENLRKSTFNTAVSPSVNVEVHGGDDLSNFDSNDDVEYNPSSNDNNTDSNTDEGQGQGQGQGKSTSRGFQRNGETLLNLKVFPFVTYLWIRASLSMDLPATDVEVKPEKFEEVKEGGPLFGCDLFDTEVVHKIAQVFLPGLGSACVDNTTGGIFKSPASVAVDIRKEMVDYLTQRSETFVAESVILEGGPDAKVSDHPYDIISDLVDDFAISKRNFFSRVSGWLLSERREDRIDDFVQEMEVNGFWLMDRREAIAQTLLRNVDLKNTFHCNMKFNSVEELLEHVPQCSFRTLNCTSEGCNARFCAAHLGNHDSICPFKILPCEQKCSDRIMRREMDRHCITVCPMKLVNCPFYPVGCQSTIPQCMIEQHRSENIHSHMLHVLQGIHKEASMEDLRARVEQLDESSSPGQLAEARDVRSLTIKIKNLEAKLGPLIVNTKNKVSEECIESPVKKEECTDSPTKGKALTESPSKKEESTLSPTKREECTDSLSKREECAESPTKKEFTESPAKEEEFTESPAKKDETNESPSKKVECMESPTEKEQYMESPAEREYTKSLTKTEECTQSPPKKEVE</sequence>
<dbReference type="PANTHER" id="PTHR10131">
    <property type="entry name" value="TNF RECEPTOR ASSOCIATED FACTOR"/>
    <property type="match status" value="1"/>
</dbReference>
<evidence type="ECO:0000313" key="8">
    <source>
        <dbReference type="Proteomes" id="UP000325577"/>
    </source>
</evidence>
<evidence type="ECO:0000256" key="4">
    <source>
        <dbReference type="PROSITE-ProRule" id="PRU00207"/>
    </source>
</evidence>
<dbReference type="EMBL" id="CM018050">
    <property type="protein sequence ID" value="KAA8518337.1"/>
    <property type="molecule type" value="Genomic_DNA"/>
</dbReference>
<feature type="compositionally biased region" description="Basic and acidic residues" evidence="5">
    <location>
        <begin position="594"/>
        <end position="698"/>
    </location>
</feature>
<name>A0A5J4ZM85_9ASTE</name>
<dbReference type="AlphaFoldDB" id="A0A5J4ZM85"/>
<dbReference type="PANTHER" id="PTHR10131:SF161">
    <property type="entry name" value="F26K24.24 PROTEIN"/>
    <property type="match status" value="1"/>
</dbReference>
<evidence type="ECO:0000256" key="5">
    <source>
        <dbReference type="SAM" id="MobiDB-lite"/>
    </source>
</evidence>
<organism evidence="7 8">
    <name type="scientific">Nyssa sinensis</name>
    <dbReference type="NCBI Taxonomy" id="561372"/>
    <lineage>
        <taxon>Eukaryota</taxon>
        <taxon>Viridiplantae</taxon>
        <taxon>Streptophyta</taxon>
        <taxon>Embryophyta</taxon>
        <taxon>Tracheophyta</taxon>
        <taxon>Spermatophyta</taxon>
        <taxon>Magnoliopsida</taxon>
        <taxon>eudicotyledons</taxon>
        <taxon>Gunneridae</taxon>
        <taxon>Pentapetalae</taxon>
        <taxon>asterids</taxon>
        <taxon>Cornales</taxon>
        <taxon>Nyssaceae</taxon>
        <taxon>Nyssa</taxon>
    </lineage>
</organism>
<protein>
    <recommendedName>
        <fullName evidence="6">TRAF-type domain-containing protein</fullName>
    </recommendedName>
</protein>
<dbReference type="Proteomes" id="UP000325577">
    <property type="component" value="Linkage Group LG7"/>
</dbReference>
<evidence type="ECO:0000256" key="1">
    <source>
        <dbReference type="ARBA" id="ARBA00022723"/>
    </source>
</evidence>
<evidence type="ECO:0000259" key="6">
    <source>
        <dbReference type="PROSITE" id="PS50145"/>
    </source>
</evidence>
<feature type="zinc finger region" description="TRAF-type" evidence="4">
    <location>
        <begin position="436"/>
        <end position="487"/>
    </location>
</feature>
<keyword evidence="3 4" id="KW-0862">Zinc</keyword>
<dbReference type="PROSITE" id="PS50145">
    <property type="entry name" value="ZF_TRAF"/>
    <property type="match status" value="1"/>
</dbReference>
<dbReference type="Pfam" id="PF02176">
    <property type="entry name" value="zf-TRAF"/>
    <property type="match status" value="1"/>
</dbReference>